<feature type="transmembrane region" description="Helical" evidence="1">
    <location>
        <begin position="717"/>
        <end position="740"/>
    </location>
</feature>
<keyword evidence="3" id="KW-0645">Protease</keyword>
<evidence type="ECO:0000259" key="2">
    <source>
        <dbReference type="Pfam" id="PF02517"/>
    </source>
</evidence>
<feature type="transmembrane region" description="Helical" evidence="1">
    <location>
        <begin position="629"/>
        <end position="654"/>
    </location>
</feature>
<keyword evidence="3" id="KW-0378">Hydrolase</keyword>
<feature type="transmembrane region" description="Helical" evidence="1">
    <location>
        <begin position="590"/>
        <end position="609"/>
    </location>
</feature>
<dbReference type="RefSeq" id="WP_138324226.1">
    <property type="nucleotide sequence ID" value="NZ_VCDI01000001.1"/>
</dbReference>
<keyword evidence="1" id="KW-0472">Membrane</keyword>
<organism evidence="3 4">
    <name type="scientific">Lichenicoccus roseus</name>
    <dbReference type="NCBI Taxonomy" id="2683649"/>
    <lineage>
        <taxon>Bacteria</taxon>
        <taxon>Pseudomonadati</taxon>
        <taxon>Pseudomonadota</taxon>
        <taxon>Alphaproteobacteria</taxon>
        <taxon>Acetobacterales</taxon>
        <taxon>Acetobacteraceae</taxon>
        <taxon>Lichenicoccus</taxon>
    </lineage>
</organism>
<proteinExistence type="predicted"/>
<dbReference type="GO" id="GO:0004175">
    <property type="term" value="F:endopeptidase activity"/>
    <property type="evidence" value="ECO:0007669"/>
    <property type="project" value="UniProtKB-ARBA"/>
</dbReference>
<dbReference type="GO" id="GO:0006508">
    <property type="term" value="P:proteolysis"/>
    <property type="evidence" value="ECO:0007669"/>
    <property type="project" value="UniProtKB-KW"/>
</dbReference>
<feature type="transmembrane region" description="Helical" evidence="1">
    <location>
        <begin position="801"/>
        <end position="829"/>
    </location>
</feature>
<keyword evidence="1" id="KW-0812">Transmembrane</keyword>
<sequence>MRPGSRAGPGAVAVVRLLLANAWRRGQGRRARARQIARVTTSGRSSGLGGFAILFVMALMMAFNLVAALAVRDVVLAGQRVEAERHGRMVVDDDFLRQAIDIHLRVLGESSSWSRVDGPPPLPYRSEASSIAGETHGDAAAIERRLRHAAFNGRLVARSRAMPGLASSRAYAGYPALLATIVLLVWLLALVLQGEGLELDAQQRRHPMWEWLLSHPVAPGSVFAAEMLAPIAANPMFWAAPLLPAVLYGMVYDPMLAVLAGLVVGVPLTVAAACLGKALEIGVVLRLRMRTRGGVAGLLGWLGTLAFTVVFVGWGATVPIATALAGPLRGLAALPWPALGLMLGYRGDGGFSFGAGVLACDGLSGLLIVASLGFATWSARRGLSAPPEPHALVSSRLLARPIRFGRDPLIRKELLWFARDRGALVQAVLIPGSMAGLQMFNLRGLAAGAGDGWNTCCCAAILFGTYFLAVLGPRSLASEGTALWIALTWPRGLESLLKTKARLWTVLSSIMVAAVLAYAAWRFPDDRGAILLVAAGWLPFARSMARKAVTLASVQGPSGEAERIPAGRRYAVYLGTLTFATGVQTQQWQVAFTGIVFSTLSAAAMWQNFRARLPYLHDPWSARPPTPPTLMHAMIAITLLVEIGAVLGGIALALAGTGFAAIAWTLGYGLAATGVALGVARFLARRDVPARAVWCWTRGSTPDNRTPANPGTASLRAWIAALAVAALLGVALGLLARLYLDGLQRIPWVHDLLQHERDRIASVPHLHDAYLVLAVLIAPPAEEYLFRGLLFRALDREWGGWRAIAGSAVFFAIYHPVLSWLPVATLGAVNALLFKRTGRLAPAVLLHMVLQRGGAGLSRQRRRTGCTASPPVL</sequence>
<dbReference type="GO" id="GO:0080120">
    <property type="term" value="P:CAAX-box protein maturation"/>
    <property type="evidence" value="ECO:0007669"/>
    <property type="project" value="UniProtKB-ARBA"/>
</dbReference>
<feature type="transmembrane region" description="Helical" evidence="1">
    <location>
        <begin position="45"/>
        <end position="71"/>
    </location>
</feature>
<keyword evidence="4" id="KW-1185">Reference proteome</keyword>
<keyword evidence="1" id="KW-1133">Transmembrane helix</keyword>
<dbReference type="EMBL" id="VCDI01000001">
    <property type="protein sequence ID" value="TLU73973.1"/>
    <property type="molecule type" value="Genomic_DNA"/>
</dbReference>
<feature type="domain" description="CAAX prenyl protease 2/Lysostaphin resistance protein A-like" evidence="2">
    <location>
        <begin position="770"/>
        <end position="849"/>
    </location>
</feature>
<evidence type="ECO:0000256" key="1">
    <source>
        <dbReference type="SAM" id="Phobius"/>
    </source>
</evidence>
<dbReference type="GO" id="GO:0008237">
    <property type="term" value="F:metallopeptidase activity"/>
    <property type="evidence" value="ECO:0007669"/>
    <property type="project" value="UniProtKB-KW"/>
</dbReference>
<reference evidence="3 4" key="1">
    <citation type="submission" date="2019-05" db="EMBL/GenBank/DDBJ databases">
        <authorList>
            <person name="Pankratov T."/>
            <person name="Grouzdev D."/>
        </authorList>
    </citation>
    <scope>NUCLEOTIDE SEQUENCE [LARGE SCALE GENOMIC DNA]</scope>
    <source>
        <strain evidence="3 4">KEBCLARHB70R</strain>
    </source>
</reference>
<dbReference type="OrthoDB" id="9782250at2"/>
<evidence type="ECO:0000313" key="3">
    <source>
        <dbReference type="EMBL" id="TLU73973.1"/>
    </source>
</evidence>
<dbReference type="Proteomes" id="UP000305654">
    <property type="component" value="Unassembled WGS sequence"/>
</dbReference>
<feature type="transmembrane region" description="Helical" evidence="1">
    <location>
        <begin position="295"/>
        <end position="316"/>
    </location>
</feature>
<feature type="transmembrane region" description="Helical" evidence="1">
    <location>
        <begin position="172"/>
        <end position="192"/>
    </location>
</feature>
<dbReference type="AlphaFoldDB" id="A0A5R9JAZ1"/>
<feature type="transmembrane region" description="Helical" evidence="1">
    <location>
        <begin position="351"/>
        <end position="375"/>
    </location>
</feature>
<feature type="transmembrane region" description="Helical" evidence="1">
    <location>
        <begin position="501"/>
        <end position="521"/>
    </location>
</feature>
<comment type="caution">
    <text evidence="3">The sequence shown here is derived from an EMBL/GenBank/DDBJ whole genome shotgun (WGS) entry which is preliminary data.</text>
</comment>
<feature type="transmembrane region" description="Helical" evidence="1">
    <location>
        <begin position="661"/>
        <end position="684"/>
    </location>
</feature>
<name>A0A5R9JAZ1_9PROT</name>
<keyword evidence="3" id="KW-0482">Metalloprotease</keyword>
<protein>
    <submittedName>
        <fullName evidence="3">CPBP family intramembrane metalloprotease</fullName>
    </submittedName>
</protein>
<gene>
    <name evidence="3" type="ORF">FE263_01770</name>
</gene>
<dbReference type="Pfam" id="PF02517">
    <property type="entry name" value="Rce1-like"/>
    <property type="match status" value="1"/>
</dbReference>
<accession>A0A5R9JAZ1</accession>
<dbReference type="InterPro" id="IPR003675">
    <property type="entry name" value="Rce1/LyrA-like_dom"/>
</dbReference>
<feature type="transmembrane region" description="Helical" evidence="1">
    <location>
        <begin position="254"/>
        <end position="275"/>
    </location>
</feature>
<evidence type="ECO:0000313" key="4">
    <source>
        <dbReference type="Proteomes" id="UP000305654"/>
    </source>
</evidence>